<sequence>MQNYSGFMGGLYAVAEWIMRFSIVNFLWIIINLPILLLTIMMVFAPSTVELVALSVPLIILLPLLFYPSTIAVYASARDWTMGKDTSSLLRTYWIYMKESYKKSVWAGILLTLIWIIWTIDFFYLKDQHSLFGIIMIIIGLALLVFTINYFCLSVHYFMTNKELFKNAFLITIGNPLHFFAVLLISASILYMSFRLWFLFPFFTVSVISFMTFFSFYRFTLKIEKKAQEFKNR</sequence>
<dbReference type="EMBL" id="JACHGH010000004">
    <property type="protein sequence ID" value="MBB6453236.1"/>
    <property type="molecule type" value="Genomic_DNA"/>
</dbReference>
<feature type="transmembrane region" description="Helical" evidence="1">
    <location>
        <begin position="197"/>
        <end position="217"/>
    </location>
</feature>
<organism evidence="2 3">
    <name type="scientific">Salirhabdus euzebyi</name>
    <dbReference type="NCBI Taxonomy" id="394506"/>
    <lineage>
        <taxon>Bacteria</taxon>
        <taxon>Bacillati</taxon>
        <taxon>Bacillota</taxon>
        <taxon>Bacilli</taxon>
        <taxon>Bacillales</taxon>
        <taxon>Bacillaceae</taxon>
        <taxon>Salirhabdus</taxon>
    </lineage>
</organism>
<dbReference type="InterPro" id="IPR006938">
    <property type="entry name" value="DUF624"/>
</dbReference>
<evidence type="ECO:0000256" key="1">
    <source>
        <dbReference type="SAM" id="Phobius"/>
    </source>
</evidence>
<keyword evidence="1" id="KW-1133">Transmembrane helix</keyword>
<feature type="transmembrane region" description="Helical" evidence="1">
    <location>
        <begin position="164"/>
        <end position="191"/>
    </location>
</feature>
<keyword evidence="3" id="KW-1185">Reference proteome</keyword>
<gene>
    <name evidence="2" type="ORF">HNQ94_001684</name>
</gene>
<feature type="transmembrane region" description="Helical" evidence="1">
    <location>
        <begin position="105"/>
        <end position="125"/>
    </location>
</feature>
<keyword evidence="1" id="KW-0472">Membrane</keyword>
<dbReference type="Pfam" id="PF04854">
    <property type="entry name" value="DUF624"/>
    <property type="match status" value="1"/>
</dbReference>
<evidence type="ECO:0000313" key="3">
    <source>
        <dbReference type="Proteomes" id="UP000581688"/>
    </source>
</evidence>
<feature type="transmembrane region" description="Helical" evidence="1">
    <location>
        <begin position="21"/>
        <end position="45"/>
    </location>
</feature>
<protein>
    <submittedName>
        <fullName evidence="2">Putative membrane protein YesL</fullName>
    </submittedName>
</protein>
<accession>A0A841Q499</accession>
<feature type="transmembrane region" description="Helical" evidence="1">
    <location>
        <begin position="131"/>
        <end position="152"/>
    </location>
</feature>
<reference evidence="2 3" key="1">
    <citation type="submission" date="2020-08" db="EMBL/GenBank/DDBJ databases">
        <title>Genomic Encyclopedia of Type Strains, Phase IV (KMG-IV): sequencing the most valuable type-strain genomes for metagenomic binning, comparative biology and taxonomic classification.</title>
        <authorList>
            <person name="Goeker M."/>
        </authorList>
    </citation>
    <scope>NUCLEOTIDE SEQUENCE [LARGE SCALE GENOMIC DNA]</scope>
    <source>
        <strain evidence="2 3">DSM 19612</strain>
    </source>
</reference>
<feature type="transmembrane region" description="Helical" evidence="1">
    <location>
        <begin position="51"/>
        <end position="75"/>
    </location>
</feature>
<keyword evidence="1" id="KW-0812">Transmembrane</keyword>
<evidence type="ECO:0000313" key="2">
    <source>
        <dbReference type="EMBL" id="MBB6453236.1"/>
    </source>
</evidence>
<dbReference type="AlphaFoldDB" id="A0A841Q499"/>
<dbReference type="RefSeq" id="WP_174495659.1">
    <property type="nucleotide sequence ID" value="NZ_CADDWK010000004.1"/>
</dbReference>
<proteinExistence type="predicted"/>
<dbReference type="Proteomes" id="UP000581688">
    <property type="component" value="Unassembled WGS sequence"/>
</dbReference>
<comment type="caution">
    <text evidence="2">The sequence shown here is derived from an EMBL/GenBank/DDBJ whole genome shotgun (WGS) entry which is preliminary data.</text>
</comment>
<name>A0A841Q499_9BACI</name>